<evidence type="ECO:0000313" key="1">
    <source>
        <dbReference type="EMBL" id="KAG8050645.1"/>
    </source>
</evidence>
<dbReference type="Proteomes" id="UP000729402">
    <property type="component" value="Unassembled WGS sequence"/>
</dbReference>
<dbReference type="EMBL" id="JAAALK010000289">
    <property type="protein sequence ID" value="KAG8050645.1"/>
    <property type="molecule type" value="Genomic_DNA"/>
</dbReference>
<proteinExistence type="predicted"/>
<organism evidence="1 2">
    <name type="scientific">Zizania palustris</name>
    <name type="common">Northern wild rice</name>
    <dbReference type="NCBI Taxonomy" id="103762"/>
    <lineage>
        <taxon>Eukaryota</taxon>
        <taxon>Viridiplantae</taxon>
        <taxon>Streptophyta</taxon>
        <taxon>Embryophyta</taxon>
        <taxon>Tracheophyta</taxon>
        <taxon>Spermatophyta</taxon>
        <taxon>Magnoliopsida</taxon>
        <taxon>Liliopsida</taxon>
        <taxon>Poales</taxon>
        <taxon>Poaceae</taxon>
        <taxon>BOP clade</taxon>
        <taxon>Oryzoideae</taxon>
        <taxon>Oryzeae</taxon>
        <taxon>Zizaniinae</taxon>
        <taxon>Zizania</taxon>
    </lineage>
</organism>
<keyword evidence="2" id="KW-1185">Reference proteome</keyword>
<sequence length="80" mass="9239">MGRPGLRQTRRSFFTQNTNSVFTLCNKYDVRRHRPPPAIAFLSEHLGVAVGEPTRRRDIPDRCDSSIRRPPPPANLMFYV</sequence>
<dbReference type="EMBL" id="JAAALK010000289">
    <property type="protein sequence ID" value="KAG8050647.1"/>
    <property type="molecule type" value="Genomic_DNA"/>
</dbReference>
<reference evidence="1" key="2">
    <citation type="submission" date="2021-02" db="EMBL/GenBank/DDBJ databases">
        <authorList>
            <person name="Kimball J.A."/>
            <person name="Haas M.W."/>
            <person name="Macchietto M."/>
            <person name="Kono T."/>
            <person name="Duquette J."/>
            <person name="Shao M."/>
        </authorList>
    </citation>
    <scope>NUCLEOTIDE SEQUENCE</scope>
    <source>
        <tissue evidence="1">Fresh leaf tissue</tissue>
    </source>
</reference>
<dbReference type="AlphaFoldDB" id="A0A8J5R3W0"/>
<accession>A0A8J5R3W0</accession>
<reference evidence="1" key="1">
    <citation type="journal article" date="2021" name="bioRxiv">
        <title>Whole Genome Assembly and Annotation of Northern Wild Rice, Zizania palustris L., Supports a Whole Genome Duplication in the Zizania Genus.</title>
        <authorList>
            <person name="Haas M."/>
            <person name="Kono T."/>
            <person name="Macchietto M."/>
            <person name="Millas R."/>
            <person name="McGilp L."/>
            <person name="Shao M."/>
            <person name="Duquette J."/>
            <person name="Hirsch C.N."/>
            <person name="Kimball J."/>
        </authorList>
    </citation>
    <scope>NUCLEOTIDE SEQUENCE</scope>
    <source>
        <tissue evidence="1">Fresh leaf tissue</tissue>
    </source>
</reference>
<evidence type="ECO:0000313" key="2">
    <source>
        <dbReference type="Proteomes" id="UP000729402"/>
    </source>
</evidence>
<comment type="caution">
    <text evidence="1">The sequence shown here is derived from an EMBL/GenBank/DDBJ whole genome shotgun (WGS) entry which is preliminary data.</text>
</comment>
<protein>
    <submittedName>
        <fullName evidence="1">Uncharacterized protein</fullName>
    </submittedName>
</protein>
<dbReference type="EMBL" id="JAAALK010000289">
    <property type="protein sequence ID" value="KAG8050646.1"/>
    <property type="molecule type" value="Genomic_DNA"/>
</dbReference>
<gene>
    <name evidence="1" type="ORF">GUJ93_ZPchr0009g1252</name>
</gene>
<name>A0A8J5R3W0_ZIZPA</name>